<accession>A0A6M3HSX5</accession>
<organism evidence="10 11">
    <name type="scientific">Allofrancisella frigidaquae</name>
    <dbReference type="NCBI Taxonomy" id="1085644"/>
    <lineage>
        <taxon>Bacteria</taxon>
        <taxon>Pseudomonadati</taxon>
        <taxon>Pseudomonadota</taxon>
        <taxon>Gammaproteobacteria</taxon>
        <taxon>Thiotrichales</taxon>
        <taxon>Francisellaceae</taxon>
        <taxon>Allofrancisella</taxon>
    </lineage>
</organism>
<dbReference type="SUPFAM" id="SSF53187">
    <property type="entry name" value="Zn-dependent exopeptidases"/>
    <property type="match status" value="1"/>
</dbReference>
<protein>
    <recommendedName>
        <fullName evidence="8">Probable cytosol aminopeptidase</fullName>
        <ecNumber evidence="8">3.4.11.1</ecNumber>
    </recommendedName>
    <alternativeName>
        <fullName evidence="8">Leucine aminopeptidase</fullName>
        <shortName evidence="8">LAP</shortName>
        <ecNumber evidence="8">3.4.11.10</ecNumber>
    </alternativeName>
    <alternativeName>
        <fullName evidence="8">Leucyl aminopeptidase</fullName>
    </alternativeName>
</protein>
<evidence type="ECO:0000256" key="4">
    <source>
        <dbReference type="ARBA" id="ARBA00022438"/>
    </source>
</evidence>
<evidence type="ECO:0000256" key="7">
    <source>
        <dbReference type="ARBA" id="ARBA00023211"/>
    </source>
</evidence>
<dbReference type="Gene3D" id="3.40.630.10">
    <property type="entry name" value="Zn peptidases"/>
    <property type="match status" value="1"/>
</dbReference>
<dbReference type="EC" id="3.4.11.1" evidence="8"/>
<sequence>MKLTITDNVSLSSEVIIVAQENLQKLVAQTKCPNSKKILEKRVFKAKFGEALPLLHGEKTVILLGIGLRQDFLSSEYDKAITKACDFLKKLSIEEVAININYVFESFDIRQFASETIRALVSESYVFDELKTTKENYSLNHIELVYSGNQDLKQAAQIGSAIACGQNYAKDLQNLPANICNTDYMLNEARELTSKYDKFDLEYLGQDAMAELGMGCALAVGRGSDMPNYTVSMKYNGGAADQAPIVLVGKGLVFDNGGVCIKPAAGMDTMKMDMGGAAVVMGTMKTLAMLNLPINVVGVMALAENAVDSRSYRPGDVLKSMKGITVEVSNTDAEGRLVLCDTLTYIGKYKPKAVIDMATLTGAMVISLGDAFSGLFSNSDKLANSLQQAAQASNDLVWRLPLHKPYLDKIKSKVADIDNCNRDRSAGSIVAALFLSKFTEDYEWAHLDIAGSAMGDFTNCKASGRPVPLLTHYLLSQAK</sequence>
<comment type="subcellular location">
    <subcellularLocation>
        <location evidence="8">Cytoplasm</location>
    </subcellularLocation>
</comment>
<dbReference type="GO" id="GO:0006508">
    <property type="term" value="P:proteolysis"/>
    <property type="evidence" value="ECO:0007669"/>
    <property type="project" value="UniProtKB-KW"/>
</dbReference>
<feature type="binding site" evidence="8">
    <location>
        <position position="332"/>
    </location>
    <ligand>
        <name>Mn(2+)</name>
        <dbReference type="ChEBI" id="CHEBI:29035"/>
        <label>1</label>
    </ligand>
</feature>
<feature type="domain" description="Cytosol aminopeptidase" evidence="9">
    <location>
        <begin position="330"/>
        <end position="337"/>
    </location>
</feature>
<name>A0A6M3HSX5_9GAMM</name>
<proteinExistence type="inferred from homology"/>
<evidence type="ECO:0000256" key="8">
    <source>
        <dbReference type="HAMAP-Rule" id="MF_00181"/>
    </source>
</evidence>
<keyword evidence="5 8" id="KW-0645">Protease</keyword>
<comment type="cofactor">
    <cofactor evidence="8">
        <name>Mn(2+)</name>
        <dbReference type="ChEBI" id="CHEBI:29035"/>
    </cofactor>
    <text evidence="8">Binds 2 manganese ions per subunit.</text>
</comment>
<evidence type="ECO:0000256" key="3">
    <source>
        <dbReference type="ARBA" id="ARBA00009528"/>
    </source>
</evidence>
<dbReference type="PANTHER" id="PTHR11963:SF23">
    <property type="entry name" value="CYTOSOL AMINOPEPTIDASE"/>
    <property type="match status" value="1"/>
</dbReference>
<dbReference type="CDD" id="cd00433">
    <property type="entry name" value="Peptidase_M17"/>
    <property type="match status" value="1"/>
</dbReference>
<dbReference type="Pfam" id="PF00883">
    <property type="entry name" value="Peptidase_M17"/>
    <property type="match status" value="1"/>
</dbReference>
<feature type="binding site" evidence="8">
    <location>
        <position position="250"/>
    </location>
    <ligand>
        <name>Mn(2+)</name>
        <dbReference type="ChEBI" id="CHEBI:29035"/>
        <label>2</label>
    </ligand>
</feature>
<dbReference type="HAMAP" id="MF_00181">
    <property type="entry name" value="Cytosol_peptidase_M17"/>
    <property type="match status" value="1"/>
</dbReference>
<keyword evidence="8" id="KW-0479">Metal-binding</keyword>
<feature type="binding site" evidence="8">
    <location>
        <position position="273"/>
    </location>
    <ligand>
        <name>Mn(2+)</name>
        <dbReference type="ChEBI" id="CHEBI:29035"/>
        <label>2</label>
    </ligand>
</feature>
<feature type="active site" evidence="8">
    <location>
        <position position="262"/>
    </location>
</feature>
<dbReference type="GO" id="GO:0030145">
    <property type="term" value="F:manganese ion binding"/>
    <property type="evidence" value="ECO:0007669"/>
    <property type="project" value="UniProtKB-UniRule"/>
</dbReference>
<evidence type="ECO:0000256" key="2">
    <source>
        <dbReference type="ARBA" id="ARBA00000967"/>
    </source>
</evidence>
<reference evidence="10 11" key="1">
    <citation type="submission" date="2019-03" db="EMBL/GenBank/DDBJ databases">
        <title>Complete Genome Sequence of Allofrancisella frigidaquae Strain SYSU 10HL1970 Isolated from Water-Cooling Systems in China.</title>
        <authorList>
            <person name="Ohrman C."/>
            <person name="Uneklint I."/>
            <person name="Sjodin A."/>
        </authorList>
    </citation>
    <scope>NUCLEOTIDE SEQUENCE [LARGE SCALE GENOMIC DNA]</scope>
    <source>
        <strain evidence="10 11">SYSU 10HL1970</strain>
    </source>
</reference>
<keyword evidence="11" id="KW-1185">Reference proteome</keyword>
<dbReference type="InterPro" id="IPR008283">
    <property type="entry name" value="Peptidase_M17_N"/>
</dbReference>
<dbReference type="KEGG" id="afri:E3E15_02405"/>
<evidence type="ECO:0000313" key="11">
    <source>
        <dbReference type="Proteomes" id="UP000503320"/>
    </source>
</evidence>
<dbReference type="RefSeq" id="WP_035721692.1">
    <property type="nucleotide sequence ID" value="NZ_CP038017.1"/>
</dbReference>
<comment type="similarity">
    <text evidence="3 8">Belongs to the peptidase M17 family.</text>
</comment>
<dbReference type="GO" id="GO:0005737">
    <property type="term" value="C:cytoplasm"/>
    <property type="evidence" value="ECO:0007669"/>
    <property type="project" value="UniProtKB-SubCell"/>
</dbReference>
<dbReference type="PROSITE" id="PS00631">
    <property type="entry name" value="CYTOSOL_AP"/>
    <property type="match status" value="1"/>
</dbReference>
<evidence type="ECO:0000259" key="9">
    <source>
        <dbReference type="PROSITE" id="PS00631"/>
    </source>
</evidence>
<dbReference type="NCBIfam" id="NF002074">
    <property type="entry name" value="PRK00913.1-4"/>
    <property type="match status" value="1"/>
</dbReference>
<dbReference type="PANTHER" id="PTHR11963">
    <property type="entry name" value="LEUCINE AMINOPEPTIDASE-RELATED"/>
    <property type="match status" value="1"/>
</dbReference>
<dbReference type="Proteomes" id="UP000503320">
    <property type="component" value="Chromosome"/>
</dbReference>
<evidence type="ECO:0000256" key="5">
    <source>
        <dbReference type="ARBA" id="ARBA00022670"/>
    </source>
</evidence>
<comment type="catalytic activity">
    <reaction evidence="1 8">
        <text>Release of an N-terminal amino acid, Xaa-|-Yaa-, in which Xaa is preferably Leu, but may be other amino acids including Pro although not Arg or Lys, and Yaa may be Pro. Amino acid amides and methyl esters are also readily hydrolyzed, but rates on arylamides are exceedingly low.</text>
        <dbReference type="EC" id="3.4.11.1"/>
    </reaction>
</comment>
<dbReference type="AlphaFoldDB" id="A0A6M3HSX5"/>
<comment type="catalytic activity">
    <reaction evidence="2 8">
        <text>Release of an N-terminal amino acid, preferentially leucine, but not glutamic or aspartic acids.</text>
        <dbReference type="EC" id="3.4.11.10"/>
    </reaction>
</comment>
<evidence type="ECO:0000256" key="1">
    <source>
        <dbReference type="ARBA" id="ARBA00000135"/>
    </source>
</evidence>
<dbReference type="InterPro" id="IPR011356">
    <property type="entry name" value="Leucine_aapep/pepB"/>
</dbReference>
<keyword evidence="8" id="KW-0963">Cytoplasm</keyword>
<dbReference type="PRINTS" id="PR00481">
    <property type="entry name" value="LAMNOPPTDASE"/>
</dbReference>
<dbReference type="Gene3D" id="3.40.220.10">
    <property type="entry name" value="Leucine Aminopeptidase, subunit E, domain 1"/>
    <property type="match status" value="1"/>
</dbReference>
<dbReference type="InterPro" id="IPR023042">
    <property type="entry name" value="Peptidase_M17_leu_NH2_pept"/>
</dbReference>
<dbReference type="EMBL" id="CP038017">
    <property type="protein sequence ID" value="QIV94265.1"/>
    <property type="molecule type" value="Genomic_DNA"/>
</dbReference>
<dbReference type="InterPro" id="IPR043472">
    <property type="entry name" value="Macro_dom-like"/>
</dbReference>
<dbReference type="SUPFAM" id="SSF52949">
    <property type="entry name" value="Macro domain-like"/>
    <property type="match status" value="1"/>
</dbReference>
<feature type="binding site" evidence="8">
    <location>
        <position position="255"/>
    </location>
    <ligand>
        <name>Mn(2+)</name>
        <dbReference type="ChEBI" id="CHEBI:29035"/>
        <label>2</label>
    </ligand>
</feature>
<keyword evidence="6 8" id="KW-0378">Hydrolase</keyword>
<keyword evidence="4 8" id="KW-0031">Aminopeptidase</keyword>
<feature type="binding site" evidence="8">
    <location>
        <position position="334"/>
    </location>
    <ligand>
        <name>Mn(2+)</name>
        <dbReference type="ChEBI" id="CHEBI:29035"/>
        <label>1</label>
    </ligand>
</feature>
<comment type="function">
    <text evidence="8">Presumably involved in the processing and regular turnover of intracellular proteins. Catalyzes the removal of unsubstituted N-terminal amino acids from various peptides.</text>
</comment>
<feature type="binding site" evidence="8">
    <location>
        <position position="334"/>
    </location>
    <ligand>
        <name>Mn(2+)</name>
        <dbReference type="ChEBI" id="CHEBI:29035"/>
        <label>2</label>
    </ligand>
</feature>
<evidence type="ECO:0000313" key="10">
    <source>
        <dbReference type="EMBL" id="QIV94265.1"/>
    </source>
</evidence>
<feature type="active site" evidence="8">
    <location>
        <position position="336"/>
    </location>
</feature>
<gene>
    <name evidence="8" type="primary">pepA</name>
    <name evidence="10" type="ORF">E3E15_02405</name>
</gene>
<feature type="binding site" evidence="8">
    <location>
        <position position="255"/>
    </location>
    <ligand>
        <name>Mn(2+)</name>
        <dbReference type="ChEBI" id="CHEBI:29035"/>
        <label>1</label>
    </ligand>
</feature>
<dbReference type="Pfam" id="PF02789">
    <property type="entry name" value="Peptidase_M17_N"/>
    <property type="match status" value="1"/>
</dbReference>
<dbReference type="EC" id="3.4.11.10" evidence="8"/>
<dbReference type="GO" id="GO:0070006">
    <property type="term" value="F:metalloaminopeptidase activity"/>
    <property type="evidence" value="ECO:0007669"/>
    <property type="project" value="InterPro"/>
</dbReference>
<keyword evidence="7 8" id="KW-0464">Manganese</keyword>
<evidence type="ECO:0000256" key="6">
    <source>
        <dbReference type="ARBA" id="ARBA00022801"/>
    </source>
</evidence>
<dbReference type="InterPro" id="IPR000819">
    <property type="entry name" value="Peptidase_M17_C"/>
</dbReference>